<name>A0A7C9FS32_9BACT</name>
<protein>
    <submittedName>
        <fullName evidence="3">Serine hydrolase</fullName>
    </submittedName>
</protein>
<evidence type="ECO:0000313" key="4">
    <source>
        <dbReference type="Proteomes" id="UP000479293"/>
    </source>
</evidence>
<evidence type="ECO:0000256" key="1">
    <source>
        <dbReference type="SAM" id="Phobius"/>
    </source>
</evidence>
<dbReference type="Pfam" id="PF00144">
    <property type="entry name" value="Beta-lactamase"/>
    <property type="match status" value="1"/>
</dbReference>
<keyword evidence="3" id="KW-0378">Hydrolase</keyword>
<accession>A0A7C9FS32</accession>
<dbReference type="GO" id="GO:0016787">
    <property type="term" value="F:hydrolase activity"/>
    <property type="evidence" value="ECO:0007669"/>
    <property type="project" value="UniProtKB-KW"/>
</dbReference>
<keyword evidence="4" id="KW-1185">Reference proteome</keyword>
<organism evidence="3 4">
    <name type="scientific">Salmonirosea aquatica</name>
    <dbReference type="NCBI Taxonomy" id="2654236"/>
    <lineage>
        <taxon>Bacteria</taxon>
        <taxon>Pseudomonadati</taxon>
        <taxon>Bacteroidota</taxon>
        <taxon>Cytophagia</taxon>
        <taxon>Cytophagales</taxon>
        <taxon>Spirosomataceae</taxon>
        <taxon>Salmonirosea</taxon>
    </lineage>
</organism>
<dbReference type="InterPro" id="IPR050491">
    <property type="entry name" value="AmpC-like"/>
</dbReference>
<dbReference type="PANTHER" id="PTHR46825">
    <property type="entry name" value="D-ALANYL-D-ALANINE-CARBOXYPEPTIDASE/ENDOPEPTIDASE AMPH"/>
    <property type="match status" value="1"/>
</dbReference>
<keyword evidence="1" id="KW-1133">Transmembrane helix</keyword>
<sequence>MKQRKSVLRIVLLIGTVVSLYFVPWILLSAWVTPLPDTVQAQVEEAIGYGFDGMIVYVDQKGKEPGFYAAGWHDRKKKKPANPHALFKIASISKLYVAVVTTKLVKAGRLSLDKRLAEYLPELAGRIENADKITLKMMVQHRSGIPNFTDTPSYWVAPPTANQENLALVLDKPADFEPDEKYSYSNTNYLLIGEILDKTLGYSHHQYIREKILRPLHLNNTFSLLGEAKVESVMSGYYVGYDEDMKYNDFINPAGSMVATAEDVGTFLRALNDGSVFEPGEQEIYSSIYVYEHMGLIPGYQSIARYHKDIDTVVIQFNNTTNFAGYEWSLAEIFYNRIVKIVKRTKSL</sequence>
<dbReference type="Gene3D" id="3.40.710.10">
    <property type="entry name" value="DD-peptidase/beta-lactamase superfamily"/>
    <property type="match status" value="1"/>
</dbReference>
<dbReference type="Proteomes" id="UP000479293">
    <property type="component" value="Unassembled WGS sequence"/>
</dbReference>
<dbReference type="EMBL" id="WHLY01000002">
    <property type="protein sequence ID" value="MPR36969.1"/>
    <property type="molecule type" value="Genomic_DNA"/>
</dbReference>
<gene>
    <name evidence="3" type="ORF">GBK04_27455</name>
</gene>
<dbReference type="InterPro" id="IPR001466">
    <property type="entry name" value="Beta-lactam-related"/>
</dbReference>
<keyword evidence="1" id="KW-0472">Membrane</keyword>
<dbReference type="SUPFAM" id="SSF56601">
    <property type="entry name" value="beta-lactamase/transpeptidase-like"/>
    <property type="match status" value="1"/>
</dbReference>
<proteinExistence type="predicted"/>
<comment type="caution">
    <text evidence="3">The sequence shown here is derived from an EMBL/GenBank/DDBJ whole genome shotgun (WGS) entry which is preliminary data.</text>
</comment>
<reference evidence="3 4" key="1">
    <citation type="submission" date="2019-10" db="EMBL/GenBank/DDBJ databases">
        <title>Draft Genome Sequence of Cytophagaceae sp. SJW1-29.</title>
        <authorList>
            <person name="Choi A."/>
        </authorList>
    </citation>
    <scope>NUCLEOTIDE SEQUENCE [LARGE SCALE GENOMIC DNA]</scope>
    <source>
        <strain evidence="3 4">SJW1-29</strain>
    </source>
</reference>
<dbReference type="AlphaFoldDB" id="A0A7C9FS32"/>
<keyword evidence="1" id="KW-0812">Transmembrane</keyword>
<evidence type="ECO:0000259" key="2">
    <source>
        <dbReference type="Pfam" id="PF00144"/>
    </source>
</evidence>
<dbReference type="RefSeq" id="WP_152765331.1">
    <property type="nucleotide sequence ID" value="NZ_WHLY01000002.1"/>
</dbReference>
<dbReference type="PANTHER" id="PTHR46825:SF7">
    <property type="entry name" value="D-ALANYL-D-ALANINE CARBOXYPEPTIDASE"/>
    <property type="match status" value="1"/>
</dbReference>
<feature type="domain" description="Beta-lactamase-related" evidence="2">
    <location>
        <begin position="43"/>
        <end position="281"/>
    </location>
</feature>
<evidence type="ECO:0000313" key="3">
    <source>
        <dbReference type="EMBL" id="MPR36969.1"/>
    </source>
</evidence>
<dbReference type="InterPro" id="IPR012338">
    <property type="entry name" value="Beta-lactam/transpept-like"/>
</dbReference>
<feature type="transmembrane region" description="Helical" evidence="1">
    <location>
        <begin position="7"/>
        <end position="32"/>
    </location>
</feature>